<dbReference type="InterPro" id="IPR058922">
    <property type="entry name" value="WHD_DRP"/>
</dbReference>
<feature type="region of interest" description="Disordered" evidence="7">
    <location>
        <begin position="800"/>
        <end position="820"/>
    </location>
</feature>
<dbReference type="SUPFAM" id="SSF52540">
    <property type="entry name" value="P-loop containing nucleoside triphosphate hydrolases"/>
    <property type="match status" value="1"/>
</dbReference>
<dbReference type="InterPro" id="IPR002182">
    <property type="entry name" value="NB-ARC"/>
</dbReference>
<evidence type="ECO:0000256" key="3">
    <source>
        <dbReference type="ARBA" id="ARBA00022737"/>
    </source>
</evidence>
<feature type="domain" description="Disease resistance protein winged helix" evidence="10">
    <location>
        <begin position="293"/>
        <end position="364"/>
    </location>
</feature>
<feature type="compositionally biased region" description="Basic and acidic residues" evidence="7">
    <location>
        <begin position="800"/>
        <end position="811"/>
    </location>
</feature>
<dbReference type="InterPro" id="IPR044974">
    <property type="entry name" value="Disease_R_plants"/>
</dbReference>
<dbReference type="PRINTS" id="PR00364">
    <property type="entry name" value="DISEASERSIST"/>
</dbReference>
<keyword evidence="5" id="KW-0611">Plant defense</keyword>
<evidence type="ECO:0000259" key="8">
    <source>
        <dbReference type="Pfam" id="PF00931"/>
    </source>
</evidence>
<keyword evidence="2" id="KW-0433">Leucine-rich repeat</keyword>
<evidence type="ECO:0000256" key="7">
    <source>
        <dbReference type="SAM" id="MobiDB-lite"/>
    </source>
</evidence>
<protein>
    <recommendedName>
        <fullName evidence="14">NB-ARC domain-containing protein</fullName>
    </recommendedName>
</protein>
<dbReference type="Gene3D" id="3.80.10.10">
    <property type="entry name" value="Ribonuclease Inhibitor"/>
    <property type="match status" value="2"/>
</dbReference>
<evidence type="ECO:0000259" key="11">
    <source>
        <dbReference type="Pfam" id="PF23598"/>
    </source>
</evidence>
<dbReference type="InterPro" id="IPR027417">
    <property type="entry name" value="P-loop_NTPase"/>
</dbReference>
<dbReference type="PANTHER" id="PTHR23155:SF1205">
    <property type="entry name" value="DISEASE RESISTANCE PROTEIN RPM1"/>
    <property type="match status" value="1"/>
</dbReference>
<proteinExistence type="inferred from homology"/>
<dbReference type="SUPFAM" id="SSF52058">
    <property type="entry name" value="L domain-like"/>
    <property type="match status" value="1"/>
</dbReference>
<keyword evidence="6" id="KW-0067">ATP-binding</keyword>
<dbReference type="Proteomes" id="UP001318860">
    <property type="component" value="Unassembled WGS sequence"/>
</dbReference>
<evidence type="ECO:0000256" key="4">
    <source>
        <dbReference type="ARBA" id="ARBA00022741"/>
    </source>
</evidence>
<gene>
    <name evidence="12" type="ORF">DH2020_042410</name>
</gene>
<feature type="domain" description="NB-ARC" evidence="8">
    <location>
        <begin position="37"/>
        <end position="204"/>
    </location>
</feature>
<evidence type="ECO:0000313" key="12">
    <source>
        <dbReference type="EMBL" id="KAK6123843.1"/>
    </source>
</evidence>
<evidence type="ECO:0000256" key="2">
    <source>
        <dbReference type="ARBA" id="ARBA00022614"/>
    </source>
</evidence>
<dbReference type="EMBL" id="JABTTQ020002445">
    <property type="protein sequence ID" value="KAK6123843.1"/>
    <property type="molecule type" value="Genomic_DNA"/>
</dbReference>
<accession>A0ABR0UNJ5</accession>
<evidence type="ECO:0000256" key="5">
    <source>
        <dbReference type="ARBA" id="ARBA00022821"/>
    </source>
</evidence>
<dbReference type="Pfam" id="PF10354">
    <property type="entry name" value="BMT5-like"/>
    <property type="match status" value="1"/>
</dbReference>
<evidence type="ECO:0008006" key="14">
    <source>
        <dbReference type="Google" id="ProtNLM"/>
    </source>
</evidence>
<keyword evidence="3" id="KW-0677">Repeat</keyword>
<dbReference type="InterPro" id="IPR055414">
    <property type="entry name" value="LRR_R13L4/SHOC2-like"/>
</dbReference>
<dbReference type="Pfam" id="PF23559">
    <property type="entry name" value="WHD_DRP"/>
    <property type="match status" value="1"/>
</dbReference>
<dbReference type="InterPro" id="IPR036388">
    <property type="entry name" value="WH-like_DNA-bd_sf"/>
</dbReference>
<evidence type="ECO:0000259" key="9">
    <source>
        <dbReference type="Pfam" id="PF10354"/>
    </source>
</evidence>
<comment type="similarity">
    <text evidence="1">Belongs to the disease resistance NB-LRR family.</text>
</comment>
<dbReference type="InterPro" id="IPR019446">
    <property type="entry name" value="BMT5-like"/>
</dbReference>
<organism evidence="12 13">
    <name type="scientific">Rehmannia glutinosa</name>
    <name type="common">Chinese foxglove</name>
    <dbReference type="NCBI Taxonomy" id="99300"/>
    <lineage>
        <taxon>Eukaryota</taxon>
        <taxon>Viridiplantae</taxon>
        <taxon>Streptophyta</taxon>
        <taxon>Embryophyta</taxon>
        <taxon>Tracheophyta</taxon>
        <taxon>Spermatophyta</taxon>
        <taxon>Magnoliopsida</taxon>
        <taxon>eudicotyledons</taxon>
        <taxon>Gunneridae</taxon>
        <taxon>Pentapetalae</taxon>
        <taxon>asterids</taxon>
        <taxon>lamiids</taxon>
        <taxon>Lamiales</taxon>
        <taxon>Orobanchaceae</taxon>
        <taxon>Rehmannieae</taxon>
        <taxon>Rehmannia</taxon>
    </lineage>
</organism>
<dbReference type="InterPro" id="IPR042197">
    <property type="entry name" value="Apaf_helical"/>
</dbReference>
<evidence type="ECO:0000256" key="6">
    <source>
        <dbReference type="ARBA" id="ARBA00022840"/>
    </source>
</evidence>
<dbReference type="Gene3D" id="3.40.50.300">
    <property type="entry name" value="P-loop containing nucleotide triphosphate hydrolases"/>
    <property type="match status" value="1"/>
</dbReference>
<dbReference type="PANTHER" id="PTHR23155">
    <property type="entry name" value="DISEASE RESISTANCE PROTEIN RP"/>
    <property type="match status" value="1"/>
</dbReference>
<dbReference type="Gene3D" id="1.10.10.10">
    <property type="entry name" value="Winged helix-like DNA-binding domain superfamily/Winged helix DNA-binding domain"/>
    <property type="match status" value="1"/>
</dbReference>
<sequence>MQLSLDNNSNQRDRPSSSTSKIRVSPLLLDDEMVGYENLKEEFIRHLVDGDKRLVRLAVSGPAGSGKTTLVKNVFWKRGIRGQFDCHAWVLVSRNFDLEELFKNMLKQFCFSRREPYPPDDGSNTPTKLRKYLAGKRYVVVLDDICKKEDWDAIKDALPNAFCGSKIIVTTSLSDVAFSSDHMYNLNGLEWLEGLKLFCRNAFPDINGECPYELKDCCVNIVTRCEGLPLAIVAIGRALAQKPRLRYDWERFHNSLECEIRTDPNLFVIKNTLLPSYMDLSSNLKSCFLYFSIFPKDYSVKRGRLIRLWVAEGYAIGTDDQTAEEAAEDYLNQLIHMNLVHVSKWDFDGQPRNCHVQHLVLNFIIQKCKDENFASILSRENNTSRQSLKIRRLSVHNDFSILPRDTDFGGGIRSMFLLSDTNIKTIPTSIKKLFYLETLALKQTNVTLLPKEICNLHNLRHLLAYKCNVDNFVYFDSTQGVEISEGRISKLKNLQKLSLVKVDEKGQILQDLEKMTQLRKLGLTGLKWEHCTELSASVKQMENLITLDLCSPTKQEYLELGDMSYFPQTLERLYLKGLLREFPAAISSLSKLQRYLPNLIELQLVDCYIGEDLIFEASCFTKLTILLIEEFLNVNMIVIQDGAMSDLKQISLSRCPTLMMCPLGMHKLTKVEELTLYDMPEELIARLRENSEDRATVKGIPNQINAEMLGMKYPGVAANLDLLKEKGFTIMHVGLHQGVVRGFRKNGYDMVTDKGEIHVTHKTAHPFNLWDIEKLGQEAGLDLSERADFYKWEYPGRKDIQESQNSDDHTQTDYPSYGDTESYEAKVEELTLYDMAKEMKLDLERILKIV</sequence>
<feature type="region of interest" description="Disordered" evidence="7">
    <location>
        <begin position="1"/>
        <end position="21"/>
    </location>
</feature>
<keyword evidence="4" id="KW-0547">Nucleotide-binding</keyword>
<feature type="domain" description="Disease resistance R13L4/SHOC-2-like LRR" evidence="11">
    <location>
        <begin position="418"/>
        <end position="674"/>
    </location>
</feature>
<dbReference type="Pfam" id="PF23598">
    <property type="entry name" value="LRR_14"/>
    <property type="match status" value="1"/>
</dbReference>
<dbReference type="InterPro" id="IPR032675">
    <property type="entry name" value="LRR_dom_sf"/>
</dbReference>
<evidence type="ECO:0000259" key="10">
    <source>
        <dbReference type="Pfam" id="PF23559"/>
    </source>
</evidence>
<name>A0ABR0UNJ5_REHGL</name>
<evidence type="ECO:0000256" key="1">
    <source>
        <dbReference type="ARBA" id="ARBA00008894"/>
    </source>
</evidence>
<comment type="caution">
    <text evidence="12">The sequence shown here is derived from an EMBL/GenBank/DDBJ whole genome shotgun (WGS) entry which is preliminary data.</text>
</comment>
<feature type="domain" description="25S rRNA (uridine-N(3))-methyltransferase BMT5-like" evidence="9">
    <location>
        <begin position="733"/>
        <end position="796"/>
    </location>
</feature>
<dbReference type="Gene3D" id="1.10.8.430">
    <property type="entry name" value="Helical domain of apoptotic protease-activating factors"/>
    <property type="match status" value="1"/>
</dbReference>
<dbReference type="Pfam" id="PF00931">
    <property type="entry name" value="NB-ARC"/>
    <property type="match status" value="1"/>
</dbReference>
<keyword evidence="13" id="KW-1185">Reference proteome</keyword>
<evidence type="ECO:0000313" key="13">
    <source>
        <dbReference type="Proteomes" id="UP001318860"/>
    </source>
</evidence>
<reference evidence="12 13" key="1">
    <citation type="journal article" date="2021" name="Comput. Struct. Biotechnol. J.">
        <title>De novo genome assembly of the potent medicinal plant Rehmannia glutinosa using nanopore technology.</title>
        <authorList>
            <person name="Ma L."/>
            <person name="Dong C."/>
            <person name="Song C."/>
            <person name="Wang X."/>
            <person name="Zheng X."/>
            <person name="Niu Y."/>
            <person name="Chen S."/>
            <person name="Feng W."/>
        </authorList>
    </citation>
    <scope>NUCLEOTIDE SEQUENCE [LARGE SCALE GENOMIC DNA]</scope>
    <source>
        <strain evidence="12">DH-2019</strain>
    </source>
</reference>